<protein>
    <submittedName>
        <fullName evidence="1">Uncharacterized protein</fullName>
    </submittedName>
</protein>
<evidence type="ECO:0000313" key="1">
    <source>
        <dbReference type="EMBL" id="VVM40820.1"/>
    </source>
</evidence>
<accession>A0A5E6PDQ7</accession>
<dbReference type="AlphaFoldDB" id="A0A5E6PDQ7"/>
<reference evidence="1 2" key="1">
    <citation type="submission" date="2019-09" db="EMBL/GenBank/DDBJ databases">
        <authorList>
            <person name="Chandra G."/>
            <person name="Truman W A."/>
        </authorList>
    </citation>
    <scope>NUCLEOTIDE SEQUENCE [LARGE SCALE GENOMIC DNA]</scope>
    <source>
        <strain evidence="1">PS631</strain>
    </source>
</reference>
<name>A0A5E6PDQ7_PSEFL</name>
<sequence>MTSFGWMDVQLRRTSFCTTGLVFECVAGYRGGLEGPQTRAFRPFQNVPKREKHLWSMAESVSNAL</sequence>
<organism evidence="1 2">
    <name type="scientific">Pseudomonas fluorescens</name>
    <dbReference type="NCBI Taxonomy" id="294"/>
    <lineage>
        <taxon>Bacteria</taxon>
        <taxon>Pseudomonadati</taxon>
        <taxon>Pseudomonadota</taxon>
        <taxon>Gammaproteobacteria</taxon>
        <taxon>Pseudomonadales</taxon>
        <taxon>Pseudomonadaceae</taxon>
        <taxon>Pseudomonas</taxon>
    </lineage>
</organism>
<evidence type="ECO:0000313" key="2">
    <source>
        <dbReference type="Proteomes" id="UP000399692"/>
    </source>
</evidence>
<dbReference type="Proteomes" id="UP000399692">
    <property type="component" value="Unassembled WGS sequence"/>
</dbReference>
<proteinExistence type="predicted"/>
<gene>
    <name evidence="1" type="ORF">PS631_00273</name>
</gene>
<dbReference type="EMBL" id="CABVHF010000001">
    <property type="protein sequence ID" value="VVM40820.1"/>
    <property type="molecule type" value="Genomic_DNA"/>
</dbReference>